<dbReference type="InterPro" id="IPR013815">
    <property type="entry name" value="ATP_grasp_subdomain_1"/>
</dbReference>
<dbReference type="Gene3D" id="3.50.30.10">
    <property type="entry name" value="Phosphohistidine domain"/>
    <property type="match status" value="1"/>
</dbReference>
<evidence type="ECO:0000256" key="3">
    <source>
        <dbReference type="ARBA" id="ARBA00004742"/>
    </source>
</evidence>
<evidence type="ECO:0000256" key="8">
    <source>
        <dbReference type="ARBA" id="ARBA00022723"/>
    </source>
</evidence>
<dbReference type="Gene3D" id="3.20.20.60">
    <property type="entry name" value="Phosphoenolpyruvate-binding domains"/>
    <property type="match status" value="1"/>
</dbReference>
<evidence type="ECO:0000259" key="16">
    <source>
        <dbReference type="Pfam" id="PF00391"/>
    </source>
</evidence>
<comment type="pathway">
    <text evidence="3 15">Carbohydrate biosynthesis; gluconeogenesis.</text>
</comment>
<dbReference type="NCBIfam" id="NF005057">
    <property type="entry name" value="PRK06464.1"/>
    <property type="match status" value="1"/>
</dbReference>
<dbReference type="Gene3D" id="3.30.470.20">
    <property type="entry name" value="ATP-grasp fold, B domain"/>
    <property type="match status" value="1"/>
</dbReference>
<keyword evidence="7 15" id="KW-0808">Transferase</keyword>
<dbReference type="EMBL" id="JAIOIU010000162">
    <property type="protein sequence ID" value="MBZ0160913.1"/>
    <property type="molecule type" value="Genomic_DNA"/>
</dbReference>
<dbReference type="SUPFAM" id="SSF56059">
    <property type="entry name" value="Glutathione synthetase ATP-binding domain-like"/>
    <property type="match status" value="1"/>
</dbReference>
<comment type="function">
    <text evidence="2 15">Catalyzes the phosphorylation of pyruvate to phosphoenolpyruvate.</text>
</comment>
<comment type="similarity">
    <text evidence="4 15">Belongs to the PEP-utilizing enzyme family.</text>
</comment>
<evidence type="ECO:0000256" key="6">
    <source>
        <dbReference type="ARBA" id="ARBA00021623"/>
    </source>
</evidence>
<protein>
    <recommendedName>
        <fullName evidence="6 15">Phosphoenolpyruvate synthase</fullName>
        <shortName evidence="15">PEP synthase</shortName>
        <ecNumber evidence="5 15">2.7.9.2</ecNumber>
    </recommendedName>
    <alternativeName>
        <fullName evidence="13 15">Pyruvate, water dikinase</fullName>
    </alternativeName>
</protein>
<dbReference type="SUPFAM" id="SSF52009">
    <property type="entry name" value="Phosphohistidine domain"/>
    <property type="match status" value="1"/>
</dbReference>
<evidence type="ECO:0000256" key="11">
    <source>
        <dbReference type="ARBA" id="ARBA00022840"/>
    </source>
</evidence>
<dbReference type="InterPro" id="IPR023151">
    <property type="entry name" value="PEP_util_CS"/>
</dbReference>
<dbReference type="InterPro" id="IPR002192">
    <property type="entry name" value="PPDK_AMP/ATP-bd"/>
</dbReference>
<comment type="caution">
    <text evidence="19">The sequence shown here is derived from an EMBL/GenBank/DDBJ whole genome shotgun (WGS) entry which is preliminary data.</text>
</comment>
<dbReference type="Gene3D" id="3.30.1490.20">
    <property type="entry name" value="ATP-grasp fold, A domain"/>
    <property type="match status" value="1"/>
</dbReference>
<dbReference type="Pfam" id="PF01326">
    <property type="entry name" value="PPDK_N"/>
    <property type="match status" value="1"/>
</dbReference>
<reference evidence="19 20" key="1">
    <citation type="journal article" date="2021" name="bioRxiv">
        <title>Unraveling nitrogen, sulfur and carbon metabolic pathways and microbial community transcriptional responses to substrate deprivation and toxicity stresses in a bioreactor mimicking anoxic brackish coastal sediment conditions.</title>
        <authorList>
            <person name="Martins P.D."/>
            <person name="Echeveste M.J."/>
            <person name="Arshad A."/>
            <person name="Kurth J."/>
            <person name="Ouboter H."/>
            <person name="Jetten M.S.M."/>
            <person name="Welte C.U."/>
        </authorList>
    </citation>
    <scope>NUCLEOTIDE SEQUENCE [LARGE SCALE GENOMIC DNA]</scope>
    <source>
        <strain evidence="19">MAG_38</strain>
    </source>
</reference>
<dbReference type="InterPro" id="IPR040442">
    <property type="entry name" value="Pyrv_kinase-like_dom_sf"/>
</dbReference>
<dbReference type="FunFam" id="3.30.470.20:FF:000017">
    <property type="entry name" value="Phosphoenolpyruvate synthase"/>
    <property type="match status" value="1"/>
</dbReference>
<dbReference type="PROSITE" id="PS00370">
    <property type="entry name" value="PEP_ENZYMES_PHOS_SITE"/>
    <property type="match status" value="1"/>
</dbReference>
<dbReference type="InterPro" id="IPR008279">
    <property type="entry name" value="PEP-util_enz_mobile_dom"/>
</dbReference>
<dbReference type="Proteomes" id="UP001197609">
    <property type="component" value="Unassembled WGS sequence"/>
</dbReference>
<sequence>MTSSPMDDFVRWFDEIDLTDIPLVGGKNASLGEMYQNLKAHGVQVPYGFAITAAAYRRFIRESGCEAKVREQLKGLNTADILDLRSRGKAIRTIILDAPLPLALQKEIAVAYERLCREYGPNTDVAVRSSATAEDLPDASFAGQLETYLNVHGVAGLLEACRKCFASLFTDRAISYREDKGFDHLSVALSIGVQKMVRSDVGAAGVMFTIDTESGFRDCILINSAYGLGENVVQGSVTPDEIYVFKPTLLKGFRPILQRTMGSKEWKLVYDEEGSKQTKNVPVACDDRQRFAIEGDDILQLARWGCAIEEHYTRRSGRYTPMDIEWAKDGKSGELFILQARPETVQSVKRMDLLRVYRLEEAAEPLLAGKSVGEMIGQGRARIIADPRHMEQFHNGEVLVTDKTDPDWEPIMKKAAAIVTNRGGRTSHAAIVSRELGIPAVVGTEQGTEVIADGEAITVSCAEGDAGYIYRGLLRFTVREIDLGTLGRPRTKIMLNVANPREVFSLAAIPNDGVGLARVELIIGHTIRIHPMALVRYDTLTDQAARAEIALLTGGYDDKPQYFVDKLAEGVGMIAAAFYPKDVIVRLSDFKTNEYANLVGGKEFEPTEENPMLGFRGASRYYNDRYREGFALECRALWKVREEMGFTNVKLMVPFVRTVAEGEKVLAEMARHGLTRGENSLEVYVMCEIPSNVLLAEEFAEIFDGFSIGSNDLTQLTLGVDRDSELVAKIFDERNQAVKKLVTSVITTARTQGRKIGICGQAPSDYPEFAQFLVEEGIDSISLNPDAVMKMTAKVLEIEQRMAVKQMELSIVR</sequence>
<dbReference type="PROSITE" id="PS00742">
    <property type="entry name" value="PEP_ENZYMES_2"/>
    <property type="match status" value="1"/>
</dbReference>
<evidence type="ECO:0000256" key="4">
    <source>
        <dbReference type="ARBA" id="ARBA00007837"/>
    </source>
</evidence>
<dbReference type="Pfam" id="PF00391">
    <property type="entry name" value="PEP-utilizers"/>
    <property type="match status" value="1"/>
</dbReference>
<dbReference type="InterPro" id="IPR000121">
    <property type="entry name" value="PEP_util_C"/>
</dbReference>
<dbReference type="PANTHER" id="PTHR43030:SF1">
    <property type="entry name" value="PHOSPHOENOLPYRUVATE SYNTHASE"/>
    <property type="match status" value="1"/>
</dbReference>
<dbReference type="PANTHER" id="PTHR43030">
    <property type="entry name" value="PHOSPHOENOLPYRUVATE SYNTHASE"/>
    <property type="match status" value="1"/>
</dbReference>
<dbReference type="EC" id="2.7.9.2" evidence="5 15"/>
<comment type="cofactor">
    <cofactor evidence="1 15">
        <name>Mg(2+)</name>
        <dbReference type="ChEBI" id="CHEBI:18420"/>
    </cofactor>
</comment>
<evidence type="ECO:0000256" key="2">
    <source>
        <dbReference type="ARBA" id="ARBA00002988"/>
    </source>
</evidence>
<dbReference type="InterPro" id="IPR015813">
    <property type="entry name" value="Pyrv/PenolPyrv_kinase-like_dom"/>
</dbReference>
<evidence type="ECO:0000256" key="13">
    <source>
        <dbReference type="ARBA" id="ARBA00033470"/>
    </source>
</evidence>
<feature type="domain" description="PEP-utilising enzyme C-terminal" evidence="18">
    <location>
        <begin position="488"/>
        <end position="798"/>
    </location>
</feature>
<keyword evidence="10 15" id="KW-0418">Kinase</keyword>
<dbReference type="NCBIfam" id="TIGR01418">
    <property type="entry name" value="PEP_synth"/>
    <property type="match status" value="1"/>
</dbReference>
<evidence type="ECO:0000256" key="5">
    <source>
        <dbReference type="ARBA" id="ARBA00011996"/>
    </source>
</evidence>
<evidence type="ECO:0000313" key="20">
    <source>
        <dbReference type="Proteomes" id="UP001197609"/>
    </source>
</evidence>
<comment type="catalytic activity">
    <reaction evidence="14 15">
        <text>pyruvate + ATP + H2O = phosphoenolpyruvate + AMP + phosphate + 2 H(+)</text>
        <dbReference type="Rhea" id="RHEA:11364"/>
        <dbReference type="ChEBI" id="CHEBI:15361"/>
        <dbReference type="ChEBI" id="CHEBI:15377"/>
        <dbReference type="ChEBI" id="CHEBI:15378"/>
        <dbReference type="ChEBI" id="CHEBI:30616"/>
        <dbReference type="ChEBI" id="CHEBI:43474"/>
        <dbReference type="ChEBI" id="CHEBI:58702"/>
        <dbReference type="ChEBI" id="CHEBI:456215"/>
        <dbReference type="EC" id="2.7.9.2"/>
    </reaction>
</comment>
<keyword evidence="8 15" id="KW-0479">Metal-binding</keyword>
<evidence type="ECO:0000256" key="15">
    <source>
        <dbReference type="PIRNR" id="PIRNR000854"/>
    </source>
</evidence>
<dbReference type="GO" id="GO:0008986">
    <property type="term" value="F:pyruvate, water dikinase activity"/>
    <property type="evidence" value="ECO:0007669"/>
    <property type="project" value="UniProtKB-EC"/>
</dbReference>
<dbReference type="InterPro" id="IPR018274">
    <property type="entry name" value="PEP_util_AS"/>
</dbReference>
<dbReference type="PIRSF" id="PIRSF000854">
    <property type="entry name" value="PEP_synthase"/>
    <property type="match status" value="1"/>
</dbReference>
<dbReference type="GO" id="GO:0046872">
    <property type="term" value="F:metal ion binding"/>
    <property type="evidence" value="ECO:0007669"/>
    <property type="project" value="UniProtKB-KW"/>
</dbReference>
<organism evidence="19 20">
    <name type="scientific">Candidatus Methylomirabilis tolerans</name>
    <dbReference type="NCBI Taxonomy" id="3123416"/>
    <lineage>
        <taxon>Bacteria</taxon>
        <taxon>Candidatus Methylomirabilota</taxon>
        <taxon>Candidatus Methylomirabilia</taxon>
        <taxon>Candidatus Methylomirabilales</taxon>
        <taxon>Candidatus Methylomirabilaceae</taxon>
        <taxon>Candidatus Methylomirabilis</taxon>
    </lineage>
</organism>
<keyword evidence="12 15" id="KW-0460">Magnesium</keyword>
<feature type="domain" description="Pyruvate phosphate dikinase AMP/ATP-binding" evidence="17">
    <location>
        <begin position="22"/>
        <end position="349"/>
    </location>
</feature>
<dbReference type="InterPro" id="IPR006319">
    <property type="entry name" value="PEP_synth"/>
</dbReference>
<evidence type="ECO:0000259" key="18">
    <source>
        <dbReference type="Pfam" id="PF02896"/>
    </source>
</evidence>
<dbReference type="FunFam" id="3.30.1490.20:FF:000010">
    <property type="entry name" value="Phosphoenolpyruvate synthase"/>
    <property type="match status" value="1"/>
</dbReference>
<dbReference type="Pfam" id="PF02896">
    <property type="entry name" value="PEP-utilizers_C"/>
    <property type="match status" value="1"/>
</dbReference>
<dbReference type="AlphaFoldDB" id="A0AAJ1AKU2"/>
<name>A0AAJ1AKU2_9BACT</name>
<dbReference type="SUPFAM" id="SSF51621">
    <property type="entry name" value="Phosphoenolpyruvate/pyruvate domain"/>
    <property type="match status" value="1"/>
</dbReference>
<evidence type="ECO:0000313" key="19">
    <source>
        <dbReference type="EMBL" id="MBZ0160913.1"/>
    </source>
</evidence>
<evidence type="ECO:0000259" key="17">
    <source>
        <dbReference type="Pfam" id="PF01326"/>
    </source>
</evidence>
<evidence type="ECO:0000256" key="9">
    <source>
        <dbReference type="ARBA" id="ARBA00022741"/>
    </source>
</evidence>
<proteinExistence type="inferred from homology"/>
<feature type="domain" description="PEP-utilising enzyme mobile" evidence="16">
    <location>
        <begin position="394"/>
        <end position="464"/>
    </location>
</feature>
<dbReference type="FunFam" id="3.50.30.10:FF:000002">
    <property type="entry name" value="Phosphoenolpyruvate synthase"/>
    <property type="match status" value="1"/>
</dbReference>
<accession>A0AAJ1AKU2</accession>
<evidence type="ECO:0000256" key="10">
    <source>
        <dbReference type="ARBA" id="ARBA00022777"/>
    </source>
</evidence>
<dbReference type="InterPro" id="IPR036637">
    <property type="entry name" value="Phosphohistidine_dom_sf"/>
</dbReference>
<evidence type="ECO:0000256" key="1">
    <source>
        <dbReference type="ARBA" id="ARBA00001946"/>
    </source>
</evidence>
<keyword evidence="11 15" id="KW-0067">ATP-binding</keyword>
<dbReference type="GO" id="GO:0005524">
    <property type="term" value="F:ATP binding"/>
    <property type="evidence" value="ECO:0007669"/>
    <property type="project" value="UniProtKB-KW"/>
</dbReference>
<evidence type="ECO:0000256" key="7">
    <source>
        <dbReference type="ARBA" id="ARBA00022679"/>
    </source>
</evidence>
<keyword evidence="9 15" id="KW-0547">Nucleotide-binding</keyword>
<gene>
    <name evidence="19" type="primary">ppsA</name>
    <name evidence="19" type="ORF">K8G79_12400</name>
</gene>
<evidence type="ECO:0000256" key="12">
    <source>
        <dbReference type="ARBA" id="ARBA00022842"/>
    </source>
</evidence>
<evidence type="ECO:0000256" key="14">
    <source>
        <dbReference type="ARBA" id="ARBA00047700"/>
    </source>
</evidence>